<evidence type="ECO:0000256" key="1">
    <source>
        <dbReference type="ARBA" id="ARBA00010587"/>
    </source>
</evidence>
<reference evidence="5 6" key="1">
    <citation type="journal article" date="2014" name="Genome Announc.">
        <title>Draft genome sequences of eight enterohepatic helicobacter species isolated from both laboratory and wild rodents.</title>
        <authorList>
            <person name="Sheh A."/>
            <person name="Shen Z."/>
            <person name="Fox J.G."/>
        </authorList>
    </citation>
    <scope>NUCLEOTIDE SEQUENCE [LARGE SCALE GENOMIC DNA]</scope>
    <source>
        <strain evidence="5 6">MIT-03-7007</strain>
    </source>
</reference>
<name>A0A4U8UIK0_9HELI</name>
<dbReference type="CDD" id="cd12107">
    <property type="entry name" value="Hemerythrin"/>
    <property type="match status" value="1"/>
</dbReference>
<dbReference type="PANTHER" id="PTHR37164">
    <property type="entry name" value="BACTERIOHEMERYTHRIN"/>
    <property type="match status" value="1"/>
</dbReference>
<dbReference type="InterPro" id="IPR012312">
    <property type="entry name" value="Hemerythrin-like"/>
</dbReference>
<dbReference type="InterPro" id="IPR035938">
    <property type="entry name" value="Hemerythrin-like_sf"/>
</dbReference>
<dbReference type="Gene3D" id="1.20.120.50">
    <property type="entry name" value="Hemerythrin-like"/>
    <property type="match status" value="1"/>
</dbReference>
<dbReference type="PANTHER" id="PTHR37164:SF1">
    <property type="entry name" value="BACTERIOHEMERYTHRIN"/>
    <property type="match status" value="1"/>
</dbReference>
<keyword evidence="2" id="KW-0479">Metal-binding</keyword>
<evidence type="ECO:0000313" key="5">
    <source>
        <dbReference type="EMBL" id="TLE15846.1"/>
    </source>
</evidence>
<evidence type="ECO:0000256" key="2">
    <source>
        <dbReference type="ARBA" id="ARBA00022723"/>
    </source>
</evidence>
<keyword evidence="3" id="KW-0408">Iron</keyword>
<dbReference type="NCBIfam" id="NF033749">
    <property type="entry name" value="bact_hemeryth"/>
    <property type="match status" value="1"/>
</dbReference>
<dbReference type="InterPro" id="IPR012827">
    <property type="entry name" value="Hemerythrin_metal-bd"/>
</dbReference>
<dbReference type="GO" id="GO:0046872">
    <property type="term" value="F:metal ion binding"/>
    <property type="evidence" value="ECO:0007669"/>
    <property type="project" value="UniProtKB-KW"/>
</dbReference>
<keyword evidence="6" id="KW-1185">Reference proteome</keyword>
<comment type="caution">
    <text evidence="5">The sequence shown here is derived from an EMBL/GenBank/DDBJ whole genome shotgun (WGS) entry which is preliminary data.</text>
</comment>
<comment type="similarity">
    <text evidence="1">Belongs to the hemerythrin family.</text>
</comment>
<dbReference type="NCBIfam" id="TIGR02481">
    <property type="entry name" value="hemeryth_dom"/>
    <property type="match status" value="1"/>
</dbReference>
<accession>A0A4U8UIK0</accession>
<feature type="domain" description="Hemerythrin-like" evidence="4">
    <location>
        <begin position="13"/>
        <end position="124"/>
    </location>
</feature>
<dbReference type="RefSeq" id="WP_034553490.1">
    <property type="nucleotide sequence ID" value="NZ_JRPC02000012.1"/>
</dbReference>
<evidence type="ECO:0000256" key="3">
    <source>
        <dbReference type="ARBA" id="ARBA00023004"/>
    </source>
</evidence>
<organism evidence="5 6">
    <name type="scientific">Helicobacter apodemus</name>
    <dbReference type="NCBI Taxonomy" id="135569"/>
    <lineage>
        <taxon>Bacteria</taxon>
        <taxon>Pseudomonadati</taxon>
        <taxon>Campylobacterota</taxon>
        <taxon>Epsilonproteobacteria</taxon>
        <taxon>Campylobacterales</taxon>
        <taxon>Helicobacteraceae</taxon>
        <taxon>Helicobacter</taxon>
    </lineage>
</organism>
<dbReference type="InterPro" id="IPR050669">
    <property type="entry name" value="Hemerythrin"/>
</dbReference>
<gene>
    <name evidence="5" type="ORF">LS72_005505</name>
</gene>
<evidence type="ECO:0000259" key="4">
    <source>
        <dbReference type="Pfam" id="PF01814"/>
    </source>
</evidence>
<dbReference type="Proteomes" id="UP000029920">
    <property type="component" value="Unassembled WGS sequence"/>
</dbReference>
<proteinExistence type="inferred from homology"/>
<dbReference type="EMBL" id="JRPC02000012">
    <property type="protein sequence ID" value="TLE15846.1"/>
    <property type="molecule type" value="Genomic_DNA"/>
</dbReference>
<protein>
    <submittedName>
        <fullName evidence="5">Bacteriohemerythrin</fullName>
    </submittedName>
</protein>
<evidence type="ECO:0000313" key="6">
    <source>
        <dbReference type="Proteomes" id="UP000029920"/>
    </source>
</evidence>
<dbReference type="Pfam" id="PF01814">
    <property type="entry name" value="Hemerythrin"/>
    <property type="match status" value="1"/>
</dbReference>
<dbReference type="SUPFAM" id="SSF47188">
    <property type="entry name" value="Hemerythrin-like"/>
    <property type="match status" value="1"/>
</dbReference>
<dbReference type="AlphaFoldDB" id="A0A4U8UIK0"/>
<sequence length="221" mass="26535">MVEWSPDYSIKNHHLDAQHQELMKYVGLAKVIINMEPAVKEAKLKLLISKLLIYAKEHIKDEEEYMKRINYPFFKEHRASHMVFMKNLKAIVSNFNDIDKTSVKLFEFLDHWLLKHILEEDKRIEAFRNCLTEINELPYNLQQKTKILDEAYDISNEVKHRYVCLCHLKVHEVCDTLDKELQREHSYICCTTCKNPIIKLDTELEKDENKFDDLLKQYYIE</sequence>